<keyword evidence="3" id="KW-1185">Reference proteome</keyword>
<keyword evidence="1" id="KW-1133">Transmembrane helix</keyword>
<accession>A0A494WXK5</accession>
<dbReference type="InterPro" id="IPR019074">
    <property type="entry name" value="YabQ"/>
</dbReference>
<feature type="transmembrane region" description="Helical" evidence="1">
    <location>
        <begin position="6"/>
        <end position="27"/>
    </location>
</feature>
<evidence type="ECO:0000256" key="1">
    <source>
        <dbReference type="SAM" id="Phobius"/>
    </source>
</evidence>
<dbReference type="Pfam" id="PF09578">
    <property type="entry name" value="Spore_YabQ"/>
    <property type="match status" value="1"/>
</dbReference>
<protein>
    <submittedName>
        <fullName evidence="2">Spore cortex biosynthesis protein YabQ</fullName>
    </submittedName>
</protein>
<dbReference type="RefSeq" id="WP_121452260.1">
    <property type="nucleotide sequence ID" value="NZ_RBWE01000001.1"/>
</dbReference>
<gene>
    <name evidence="2" type="ORF">D7024_13600</name>
</gene>
<keyword evidence="1" id="KW-0812">Transmembrane</keyword>
<dbReference type="NCBIfam" id="TIGR02893">
    <property type="entry name" value="spore_yabQ"/>
    <property type="match status" value="1"/>
</dbReference>
<dbReference type="EMBL" id="RBWE01000001">
    <property type="protein sequence ID" value="RKO67871.1"/>
    <property type="molecule type" value="Genomic_DNA"/>
</dbReference>
<dbReference type="OrthoDB" id="1685240at2"/>
<comment type="caution">
    <text evidence="2">The sequence shown here is derived from an EMBL/GenBank/DDBJ whole genome shotgun (WGS) entry which is preliminary data.</text>
</comment>
<feature type="transmembrane region" description="Helical" evidence="1">
    <location>
        <begin position="68"/>
        <end position="89"/>
    </location>
</feature>
<feature type="transmembrane region" description="Helical" evidence="1">
    <location>
        <begin position="39"/>
        <end position="62"/>
    </location>
</feature>
<reference evidence="2 3" key="1">
    <citation type="submission" date="2018-10" db="EMBL/GenBank/DDBJ databases">
        <authorList>
            <person name="Grouzdev D.S."/>
            <person name="Krutkina M.S."/>
            <person name="Tourova T.P."/>
            <person name="Nazina T.N."/>
        </authorList>
    </citation>
    <scope>NUCLEOTIDE SEQUENCE [LARGE SCALE GENOMIC DNA]</scope>
    <source>
        <strain evidence="2 3">435</strain>
    </source>
</reference>
<organism evidence="2 3">
    <name type="scientific">Desulfofundulus salinus</name>
    <dbReference type="NCBI Taxonomy" id="2419843"/>
    <lineage>
        <taxon>Bacteria</taxon>
        <taxon>Bacillati</taxon>
        <taxon>Bacillota</taxon>
        <taxon>Clostridia</taxon>
        <taxon>Eubacteriales</taxon>
        <taxon>Peptococcaceae</taxon>
        <taxon>Desulfofundulus</taxon>
    </lineage>
</organism>
<evidence type="ECO:0000313" key="2">
    <source>
        <dbReference type="EMBL" id="RKO67871.1"/>
    </source>
</evidence>
<keyword evidence="1" id="KW-0472">Membrane</keyword>
<name>A0A494WXK5_9FIRM</name>
<dbReference type="Proteomes" id="UP000271256">
    <property type="component" value="Unassembled WGS sequence"/>
</dbReference>
<evidence type="ECO:0000313" key="3">
    <source>
        <dbReference type="Proteomes" id="UP000271256"/>
    </source>
</evidence>
<proteinExistence type="predicted"/>
<dbReference type="AlphaFoldDB" id="A0A494WXK5"/>
<sequence length="185" mass="21242">MTLAEQLNAFLLTLLIGLMSGFAYDLYRVLREMLRLRKTGTFVGDLLFWMFLLVLVFALLLVGNNGEVRFYVLLGLALGAGIYLIFFSLSARRLIYRTIFFLYRTIQIMVAGALALWRIFTFPFRVLFFLIVWPVVQVGRGLSLAGRGIGRAGKGFFGPPVHRFSSGLRARWQRFSSRWHPRGKH</sequence>
<feature type="transmembrane region" description="Helical" evidence="1">
    <location>
        <begin position="101"/>
        <end position="120"/>
    </location>
</feature>